<proteinExistence type="predicted"/>
<evidence type="ECO:0000259" key="2">
    <source>
        <dbReference type="Pfam" id="PF22893"/>
    </source>
</evidence>
<feature type="domain" description="Ubiquitin-like" evidence="2">
    <location>
        <begin position="404"/>
        <end position="483"/>
    </location>
</feature>
<dbReference type="OrthoDB" id="3045089at2759"/>
<dbReference type="InterPro" id="IPR054464">
    <property type="entry name" value="ULD_fung"/>
</dbReference>
<gene>
    <name evidence="3" type="ORF">sscle_07g061060</name>
</gene>
<sequence length="862" mass="97886">MAGFGWSAGDLVAAISVVTKVCKALKDAGGAKEDYRESVSFLESLSVTLGLLHKYYEANLNQNDLSDLKSQILLIQDPVDAFTKNVKLKYGPELGTQPGIGYRAVVKGVPKKIKWALWMHKESERLNSRISTPLAAIQMRLSIQITSIVSTIPGDVSNKIEGVMRTAIPALIEQSLAPLKEFAEKNRIDQLTSNNIIQQKLDILPKILASRLEPGMDTVRRCGDQRGRELDEHHESLSNKSIRMEDRRQQEISIHSPESFPAADAIIREFRILSEATLLNNSLLDNKLEKIQKQLYHREENLTRGGMNALASRKRTIVSDNALLSIVEAAASGLIESHSTSYIAEDAGNNSWREAGDHFQEFIRLLLQGFYKLFIRLWPLFASFLIQLKVMQRCIVHLPSLLSEEDITFIDVLGNSKRLPYSTYGHWEIFNKFLRVHYKNMPGESQILARRYTITSQDGHMLNESTWLKYAQPKALISMTVVLTFSALESRCPKCAWPVKENHTLGTGKLITCPNRECLLEFRTINQEKLLSTIHTQEMRLSESASSNSLVKQKTRVSGLSVPFVPIPSFPIWLEVARSLKKVEYANMRAKADAISPSSPDTPDPPNIHFTSDGPEPYRHLLHAEKIDFPNTQTSEIHTFTQLVSSRKRELADLEQYFKRVHCVSEPLPPCTICSFSEYKYPDDVERHMLLQHSRIYSCIFDFGGCKESFTDRAQWICHIESRHLNWLCHREECPNEKIDDMNHYHGTFLFFTMRQKAAKLAIRKQRASELLRVSLRTPKKAPVHLGCPLKGCEKLFGEDECWNKRLDHIGNHARENATLVAGYLCGKLSIDHSDDGAFIDWALTERIVRRVGKGFRLVAPG</sequence>
<dbReference type="Proteomes" id="UP000177798">
    <property type="component" value="Chromosome 7"/>
</dbReference>
<dbReference type="PANTHER" id="PTHR38886">
    <property type="entry name" value="SESA DOMAIN-CONTAINING PROTEIN"/>
    <property type="match status" value="1"/>
</dbReference>
<dbReference type="PANTHER" id="PTHR38886:SF1">
    <property type="entry name" value="NACHT-NTPASE AND P-LOOP NTPASES N-TERMINAL DOMAIN-CONTAINING PROTEIN"/>
    <property type="match status" value="1"/>
</dbReference>
<dbReference type="AlphaFoldDB" id="A0A1D9Q8W2"/>
<accession>A0A1D9Q8W2</accession>
<dbReference type="EMBL" id="CP017820">
    <property type="protein sequence ID" value="APA11336.1"/>
    <property type="molecule type" value="Genomic_DNA"/>
</dbReference>
<evidence type="ECO:0000256" key="1">
    <source>
        <dbReference type="SAM" id="MobiDB-lite"/>
    </source>
</evidence>
<name>A0A1D9Q8W2_SCLS1</name>
<dbReference type="VEuPathDB" id="FungiDB:sscle_07g061060"/>
<reference evidence="4" key="1">
    <citation type="journal article" date="2017" name="Genome Biol. Evol.">
        <title>The complete genome sequence of the phytopathogenic fungus Sclerotinia sclerotiorum reveals insights into the genome architecture of broad host range pathogens.</title>
        <authorList>
            <person name="Derbyshire M."/>
            <person name="Denton-Giles M."/>
            <person name="Hegedus D."/>
            <person name="Seifbarghy S."/>
            <person name="Rollins J."/>
            <person name="van Kan J."/>
            <person name="Seidl M.F."/>
            <person name="Faino L."/>
            <person name="Mbengue M."/>
            <person name="Navaud O."/>
            <person name="Raffaele S."/>
            <person name="Hammond-Kosack K."/>
            <person name="Heard S."/>
            <person name="Oliver R."/>
        </authorList>
    </citation>
    <scope>NUCLEOTIDE SEQUENCE [LARGE SCALE GENOMIC DNA]</scope>
    <source>
        <strain evidence="4">ATCC 18683 / 1980 / Ss-1</strain>
    </source>
</reference>
<evidence type="ECO:0000313" key="3">
    <source>
        <dbReference type="EMBL" id="APA11336.1"/>
    </source>
</evidence>
<evidence type="ECO:0000313" key="4">
    <source>
        <dbReference type="Proteomes" id="UP000177798"/>
    </source>
</evidence>
<dbReference type="Pfam" id="PF22893">
    <property type="entry name" value="ULD_2"/>
    <property type="match status" value="1"/>
</dbReference>
<protein>
    <recommendedName>
        <fullName evidence="2">Ubiquitin-like domain-containing protein</fullName>
    </recommendedName>
</protein>
<organism evidence="3 4">
    <name type="scientific">Sclerotinia sclerotiorum (strain ATCC 18683 / 1980 / Ss-1)</name>
    <name type="common">White mold</name>
    <name type="synonym">Whetzelinia sclerotiorum</name>
    <dbReference type="NCBI Taxonomy" id="665079"/>
    <lineage>
        <taxon>Eukaryota</taxon>
        <taxon>Fungi</taxon>
        <taxon>Dikarya</taxon>
        <taxon>Ascomycota</taxon>
        <taxon>Pezizomycotina</taxon>
        <taxon>Leotiomycetes</taxon>
        <taxon>Helotiales</taxon>
        <taxon>Sclerotiniaceae</taxon>
        <taxon>Sclerotinia</taxon>
    </lineage>
</organism>
<feature type="region of interest" description="Disordered" evidence="1">
    <location>
        <begin position="593"/>
        <end position="613"/>
    </location>
</feature>